<proteinExistence type="predicted"/>
<organism evidence="3 4">
    <name type="scientific">Candidatus Lambdaproteobacteria bacterium RIFOXYD2_FULL_56_26</name>
    <dbReference type="NCBI Taxonomy" id="1817773"/>
    <lineage>
        <taxon>Bacteria</taxon>
        <taxon>Pseudomonadati</taxon>
        <taxon>Pseudomonadota</taxon>
        <taxon>Candidatus Lambdaproteobacteria</taxon>
    </lineage>
</organism>
<evidence type="ECO:0000256" key="2">
    <source>
        <dbReference type="SAM" id="SignalP"/>
    </source>
</evidence>
<dbReference type="InterPro" id="IPR011990">
    <property type="entry name" value="TPR-like_helical_dom_sf"/>
</dbReference>
<reference evidence="3 4" key="1">
    <citation type="journal article" date="2016" name="Nat. Commun.">
        <title>Thousands of microbial genomes shed light on interconnected biogeochemical processes in an aquifer system.</title>
        <authorList>
            <person name="Anantharaman K."/>
            <person name="Brown C.T."/>
            <person name="Hug L.A."/>
            <person name="Sharon I."/>
            <person name="Castelle C.J."/>
            <person name="Probst A.J."/>
            <person name="Thomas B.C."/>
            <person name="Singh A."/>
            <person name="Wilkins M.J."/>
            <person name="Karaoz U."/>
            <person name="Brodie E.L."/>
            <person name="Williams K.H."/>
            <person name="Hubbard S.S."/>
            <person name="Banfield J.F."/>
        </authorList>
    </citation>
    <scope>NUCLEOTIDE SEQUENCE [LARGE SCALE GENOMIC DNA]</scope>
</reference>
<dbReference type="Proteomes" id="UP000177583">
    <property type="component" value="Unassembled WGS sequence"/>
</dbReference>
<feature type="signal peptide" evidence="2">
    <location>
        <begin position="1"/>
        <end position="18"/>
    </location>
</feature>
<evidence type="ECO:0000256" key="1">
    <source>
        <dbReference type="SAM" id="MobiDB-lite"/>
    </source>
</evidence>
<feature type="region of interest" description="Disordered" evidence="1">
    <location>
        <begin position="62"/>
        <end position="82"/>
    </location>
</feature>
<sequence>MRTYALAFWLLLAFTFSACQTNQPEPTPFAAVPNQAPAELELGFVEQWFGSLFTLESKPQDQPLEATQEPAPKPAPTQKAKQEQWTLMGWAMNLFDSGGSATSLESWKETKTGDEAAQKRKIQEYIQAKLSNIRTIYVQSFTGENLDEVRKGLYAAIKGQGKYKVEEILPDHIEGMAVLRIKVEDFSIWDNEERFEVPDLDQYTEETKLLLPEKIVRRNALVGVRLALFDAQTGMPLVRGRYSQPFQQIYVGKDITDMPKPGMEMERLTQILITKILNAFNAKETDLFSGMDLERGTDWGWFAENFHDPGDQRIMKGLKLAKVGKVDQAISLWKLVLYAPEVEEPSEIYRVNRAAAYYNLGVVYQLQGDRLFAAKMFSQANRLIQKLKYAQAWGDNIHAWLDQKTHRSADGGIEIVVPEPKPPAPPKRKPEVVELLESNPNLLLRAQELWPLEPVIKNADPDDLNGSQRGKLDLPAKRFDKKGYINYGEDDGALPLPQKRPKTNQGNSSANPSLAPELRQDSLIQPAN</sequence>
<dbReference type="SUPFAM" id="SSF48452">
    <property type="entry name" value="TPR-like"/>
    <property type="match status" value="1"/>
</dbReference>
<evidence type="ECO:0000313" key="4">
    <source>
        <dbReference type="Proteomes" id="UP000177583"/>
    </source>
</evidence>
<evidence type="ECO:0008006" key="5">
    <source>
        <dbReference type="Google" id="ProtNLM"/>
    </source>
</evidence>
<keyword evidence="2" id="KW-0732">Signal</keyword>
<feature type="compositionally biased region" description="Polar residues" evidence="1">
    <location>
        <begin position="503"/>
        <end position="512"/>
    </location>
</feature>
<dbReference type="AlphaFoldDB" id="A0A1F6H3T9"/>
<evidence type="ECO:0000313" key="3">
    <source>
        <dbReference type="EMBL" id="OGH05032.1"/>
    </source>
</evidence>
<feature type="chain" id="PRO_5009524936" description="Tetratricopeptide repeat protein" evidence="2">
    <location>
        <begin position="19"/>
        <end position="528"/>
    </location>
</feature>
<protein>
    <recommendedName>
        <fullName evidence="5">Tetratricopeptide repeat protein</fullName>
    </recommendedName>
</protein>
<accession>A0A1F6H3T9</accession>
<feature type="region of interest" description="Disordered" evidence="1">
    <location>
        <begin position="483"/>
        <end position="528"/>
    </location>
</feature>
<comment type="caution">
    <text evidence="3">The sequence shown here is derived from an EMBL/GenBank/DDBJ whole genome shotgun (WGS) entry which is preliminary data.</text>
</comment>
<name>A0A1F6H3T9_9PROT</name>
<dbReference type="EMBL" id="MFNF01000001">
    <property type="protein sequence ID" value="OGH05032.1"/>
    <property type="molecule type" value="Genomic_DNA"/>
</dbReference>
<dbReference type="PROSITE" id="PS51257">
    <property type="entry name" value="PROKAR_LIPOPROTEIN"/>
    <property type="match status" value="1"/>
</dbReference>
<gene>
    <name evidence="3" type="ORF">A2557_08655</name>
</gene>